<evidence type="ECO:0000313" key="7">
    <source>
        <dbReference type="EMBL" id="OEF97974.1"/>
    </source>
</evidence>
<evidence type="ECO:0000256" key="1">
    <source>
        <dbReference type="ARBA" id="ARBA00023224"/>
    </source>
</evidence>
<dbReference type="GO" id="GO:0007165">
    <property type="term" value="P:signal transduction"/>
    <property type="evidence" value="ECO:0007669"/>
    <property type="project" value="UniProtKB-KW"/>
</dbReference>
<evidence type="ECO:0008006" key="9">
    <source>
        <dbReference type="Google" id="ProtNLM"/>
    </source>
</evidence>
<evidence type="ECO:0000259" key="6">
    <source>
        <dbReference type="PROSITE" id="PS50885"/>
    </source>
</evidence>
<dbReference type="CDD" id="cd06225">
    <property type="entry name" value="HAMP"/>
    <property type="match status" value="1"/>
</dbReference>
<dbReference type="Pfam" id="PF00672">
    <property type="entry name" value="HAMP"/>
    <property type="match status" value="1"/>
</dbReference>
<dbReference type="SUPFAM" id="SSF58104">
    <property type="entry name" value="Methyl-accepting chemotaxis protein (MCP) signaling domain"/>
    <property type="match status" value="1"/>
</dbReference>
<dbReference type="InterPro" id="IPR003660">
    <property type="entry name" value="HAMP_dom"/>
</dbReference>
<name>A0A1E5G4L2_9FIRM</name>
<dbReference type="InterPro" id="IPR004089">
    <property type="entry name" value="MCPsignal_dom"/>
</dbReference>
<dbReference type="PROSITE" id="PS50111">
    <property type="entry name" value="CHEMOTAXIS_TRANSDUC_2"/>
    <property type="match status" value="1"/>
</dbReference>
<dbReference type="RefSeq" id="WP_069642371.1">
    <property type="nucleotide sequence ID" value="NZ_MIJE01000002.1"/>
</dbReference>
<gene>
    <name evidence="7" type="ORF">BHF68_12965</name>
</gene>
<evidence type="ECO:0000256" key="2">
    <source>
        <dbReference type="ARBA" id="ARBA00029447"/>
    </source>
</evidence>
<accession>A0A1E5G4L2</accession>
<dbReference type="Pfam" id="PF00015">
    <property type="entry name" value="MCPsignal"/>
    <property type="match status" value="1"/>
</dbReference>
<evidence type="ECO:0000256" key="4">
    <source>
        <dbReference type="SAM" id="Phobius"/>
    </source>
</evidence>
<keyword evidence="4" id="KW-1133">Transmembrane helix</keyword>
<evidence type="ECO:0000256" key="3">
    <source>
        <dbReference type="PROSITE-ProRule" id="PRU00284"/>
    </source>
</evidence>
<feature type="domain" description="HAMP" evidence="6">
    <location>
        <begin position="186"/>
        <end position="238"/>
    </location>
</feature>
<dbReference type="PRINTS" id="PR00260">
    <property type="entry name" value="CHEMTRNSDUCR"/>
</dbReference>
<sequence length="544" mass="59515">MKISIGRKIIIPFAVLGIFTVIALIGSFVHQNSTMSSLLELEHNVAYIESQSKEIVSDIKSGILTNDDEYAILAAQKSLAVFDAIEHLKDQVPEQAAIIEREYTDFYTSIVAVQAVFLENRTEEGAVRLQEVSDREQALNAVFNDVKMEVEHHYNQAQQLIAIMLGVVIAAFVVMITVVRFIILPKLIINPIKETVKFAEAFGEGDLTKTVPVYYDDEIGDLGKALNQGIEKTRSVMRNVLDAANDVSASSEELSATTEEILAQTQTVKHSSQEIATGMDITKDTMQSVEVFGDQVVDAASTLAGKADSGHQSVKEIEERATRLKHNAELSLENSQKMYEDKRVQVVKAIEEGKIVEEIGKMADTISGIAEQTNLLALNAAIEAARAGEQGKGFAVVADEVRKLAEHSSTTVSEIQTTISLVREAFNNLSVNTEEILKYINEIVAKDYQEMVTNGQAYLEDAELVSNLVADFAATSEQLKASMQEIDRGLKDVSEGLEEATASSHGINSNISETAGAVEDIAKVTQSQAELAEKLNELVQRFKV</sequence>
<feature type="transmembrane region" description="Helical" evidence="4">
    <location>
        <begin position="9"/>
        <end position="29"/>
    </location>
</feature>
<dbReference type="SMART" id="SM00304">
    <property type="entry name" value="HAMP"/>
    <property type="match status" value="1"/>
</dbReference>
<dbReference type="STRING" id="766136.BHF68_12965"/>
<feature type="domain" description="Methyl-accepting transducer" evidence="5">
    <location>
        <begin position="243"/>
        <end position="508"/>
    </location>
</feature>
<keyword evidence="4" id="KW-0472">Membrane</keyword>
<evidence type="ECO:0000259" key="5">
    <source>
        <dbReference type="PROSITE" id="PS50111"/>
    </source>
</evidence>
<dbReference type="SMART" id="SM00283">
    <property type="entry name" value="MA"/>
    <property type="match status" value="1"/>
</dbReference>
<comment type="similarity">
    <text evidence="2">Belongs to the methyl-accepting chemotaxis (MCP) protein family.</text>
</comment>
<keyword evidence="1 3" id="KW-0807">Transducer</keyword>
<dbReference type="OrthoDB" id="107771at2"/>
<comment type="caution">
    <text evidence="7">The sequence shown here is derived from an EMBL/GenBank/DDBJ whole genome shotgun (WGS) entry which is preliminary data.</text>
</comment>
<dbReference type="GO" id="GO:0016020">
    <property type="term" value="C:membrane"/>
    <property type="evidence" value="ECO:0007669"/>
    <property type="project" value="InterPro"/>
</dbReference>
<dbReference type="PANTHER" id="PTHR32089:SF112">
    <property type="entry name" value="LYSOZYME-LIKE PROTEIN-RELATED"/>
    <property type="match status" value="1"/>
</dbReference>
<dbReference type="GO" id="GO:0006935">
    <property type="term" value="P:chemotaxis"/>
    <property type="evidence" value="ECO:0007669"/>
    <property type="project" value="InterPro"/>
</dbReference>
<dbReference type="InterPro" id="IPR004090">
    <property type="entry name" value="Chemotax_Me-accpt_rcpt"/>
</dbReference>
<dbReference type="EMBL" id="MIJE01000002">
    <property type="protein sequence ID" value="OEF97974.1"/>
    <property type="molecule type" value="Genomic_DNA"/>
</dbReference>
<dbReference type="PROSITE" id="PS50885">
    <property type="entry name" value="HAMP"/>
    <property type="match status" value="1"/>
</dbReference>
<dbReference type="AlphaFoldDB" id="A0A1E5G4L2"/>
<protein>
    <recommendedName>
        <fullName evidence="9">Chemotaxis protein</fullName>
    </recommendedName>
</protein>
<dbReference type="Proteomes" id="UP000094296">
    <property type="component" value="Unassembled WGS sequence"/>
</dbReference>
<proteinExistence type="inferred from homology"/>
<keyword evidence="4" id="KW-0812">Transmembrane</keyword>
<feature type="transmembrane region" description="Helical" evidence="4">
    <location>
        <begin position="160"/>
        <end position="183"/>
    </location>
</feature>
<dbReference type="PANTHER" id="PTHR32089">
    <property type="entry name" value="METHYL-ACCEPTING CHEMOTAXIS PROTEIN MCPB"/>
    <property type="match status" value="1"/>
</dbReference>
<dbReference type="Gene3D" id="1.10.287.950">
    <property type="entry name" value="Methyl-accepting chemotaxis protein"/>
    <property type="match status" value="1"/>
</dbReference>
<dbReference type="GO" id="GO:0004888">
    <property type="term" value="F:transmembrane signaling receptor activity"/>
    <property type="evidence" value="ECO:0007669"/>
    <property type="project" value="InterPro"/>
</dbReference>
<reference evidence="7 8" key="1">
    <citation type="submission" date="2016-09" db="EMBL/GenBank/DDBJ databases">
        <title>Draft genome sequence for the type strain of Desulfuribacillus alkaliarsenatis AHT28, an obligately anaerobic, sulfidogenic bacterium isolated from Russian soda lake sediments.</title>
        <authorList>
            <person name="Abin C.A."/>
            <person name="Hollibaugh J.T."/>
        </authorList>
    </citation>
    <scope>NUCLEOTIDE SEQUENCE [LARGE SCALE GENOMIC DNA]</scope>
    <source>
        <strain evidence="7 8">AHT28</strain>
    </source>
</reference>
<evidence type="ECO:0000313" key="8">
    <source>
        <dbReference type="Proteomes" id="UP000094296"/>
    </source>
</evidence>
<keyword evidence="8" id="KW-1185">Reference proteome</keyword>
<organism evidence="7 8">
    <name type="scientific">Desulfuribacillus alkaliarsenatis</name>
    <dbReference type="NCBI Taxonomy" id="766136"/>
    <lineage>
        <taxon>Bacteria</taxon>
        <taxon>Bacillati</taxon>
        <taxon>Bacillota</taxon>
        <taxon>Desulfuribacillia</taxon>
        <taxon>Desulfuribacillales</taxon>
        <taxon>Desulfuribacillaceae</taxon>
        <taxon>Desulfuribacillus</taxon>
    </lineage>
</organism>